<accession>A0A4Q2U8W6</accession>
<comment type="caution">
    <text evidence="1">The sequence shown here is derived from an EMBL/GenBank/DDBJ whole genome shotgun (WGS) entry which is preliminary data.</text>
</comment>
<keyword evidence="2" id="KW-1185">Reference proteome</keyword>
<gene>
    <name evidence="1" type="ORF">D3273_12910</name>
</gene>
<sequence>MHDFRGDRRGSAVQWFALAAAALCVACLAGAHGLAWLSQSGRVALVAYRAPTDRTRHVDADPGVDTMPTGSIPASDALVIRIR</sequence>
<protein>
    <submittedName>
        <fullName evidence="1">Uncharacterized protein</fullName>
    </submittedName>
</protein>
<dbReference type="EMBL" id="QYBB01000013">
    <property type="protein sequence ID" value="RYC31537.1"/>
    <property type="molecule type" value="Genomic_DNA"/>
</dbReference>
<dbReference type="AlphaFoldDB" id="A0A4Q2U8W6"/>
<reference evidence="1 2" key="1">
    <citation type="submission" date="2018-12" db="EMBL/GenBank/DDBJ databases">
        <authorList>
            <person name="Grouzdev D.S."/>
            <person name="Krutkina M.S."/>
        </authorList>
    </citation>
    <scope>NUCLEOTIDE SEQUENCE [LARGE SCALE GENOMIC DNA]</scope>
    <source>
        <strain evidence="1 2">RmlP026</strain>
    </source>
</reference>
<dbReference type="OrthoDB" id="9988981at2"/>
<proteinExistence type="predicted"/>
<dbReference type="Proteomes" id="UP000290759">
    <property type="component" value="Unassembled WGS sequence"/>
</dbReference>
<dbReference type="RefSeq" id="WP_129227165.1">
    <property type="nucleotide sequence ID" value="NZ_QYBB01000013.1"/>
</dbReference>
<organism evidence="1 2">
    <name type="scientific">Lichenibacterium minor</name>
    <dbReference type="NCBI Taxonomy" id="2316528"/>
    <lineage>
        <taxon>Bacteria</taxon>
        <taxon>Pseudomonadati</taxon>
        <taxon>Pseudomonadota</taxon>
        <taxon>Alphaproteobacteria</taxon>
        <taxon>Hyphomicrobiales</taxon>
        <taxon>Lichenihabitantaceae</taxon>
        <taxon>Lichenibacterium</taxon>
    </lineage>
</organism>
<name>A0A4Q2U8W6_9HYPH</name>
<reference evidence="1 2" key="2">
    <citation type="submission" date="2019-02" db="EMBL/GenBank/DDBJ databases">
        <title>'Lichenibacterium ramalinii' gen. nov. sp. nov., 'Lichenibacterium minor' gen. nov. sp. nov.</title>
        <authorList>
            <person name="Pankratov T."/>
        </authorList>
    </citation>
    <scope>NUCLEOTIDE SEQUENCE [LARGE SCALE GENOMIC DNA]</scope>
    <source>
        <strain evidence="1 2">RmlP026</strain>
    </source>
</reference>
<evidence type="ECO:0000313" key="1">
    <source>
        <dbReference type="EMBL" id="RYC31537.1"/>
    </source>
</evidence>
<evidence type="ECO:0000313" key="2">
    <source>
        <dbReference type="Proteomes" id="UP000290759"/>
    </source>
</evidence>